<dbReference type="EMBL" id="SPHZ02000002">
    <property type="protein sequence ID" value="KAF0929218.1"/>
    <property type="molecule type" value="Genomic_DNA"/>
</dbReference>
<evidence type="ECO:0000313" key="2">
    <source>
        <dbReference type="Proteomes" id="UP000479710"/>
    </source>
</evidence>
<organism evidence="1 2">
    <name type="scientific">Oryza meyeriana var. granulata</name>
    <dbReference type="NCBI Taxonomy" id="110450"/>
    <lineage>
        <taxon>Eukaryota</taxon>
        <taxon>Viridiplantae</taxon>
        <taxon>Streptophyta</taxon>
        <taxon>Embryophyta</taxon>
        <taxon>Tracheophyta</taxon>
        <taxon>Spermatophyta</taxon>
        <taxon>Magnoliopsida</taxon>
        <taxon>Liliopsida</taxon>
        <taxon>Poales</taxon>
        <taxon>Poaceae</taxon>
        <taxon>BOP clade</taxon>
        <taxon>Oryzoideae</taxon>
        <taxon>Oryzeae</taxon>
        <taxon>Oryzinae</taxon>
        <taxon>Oryza</taxon>
        <taxon>Oryza meyeriana</taxon>
    </lineage>
</organism>
<accession>A0A6G1EX20</accession>
<dbReference type="Proteomes" id="UP000479710">
    <property type="component" value="Unassembled WGS sequence"/>
</dbReference>
<gene>
    <name evidence="1" type="ORF">E2562_016447</name>
</gene>
<sequence length="119" mass="13623">MEEAPNRFALRKNLCCKYEAMRNIPRQPNRYNYIKKASQQTSDPTLEIGRPAHLPQFSHQQLLLPCFLPISPPLPPHPFLLWFFFLLLLVETDKCDDLAMVAGDRKQSNGHVRSGGCGM</sequence>
<keyword evidence="2" id="KW-1185">Reference proteome</keyword>
<reference evidence="1 2" key="1">
    <citation type="submission" date="2019-11" db="EMBL/GenBank/DDBJ databases">
        <title>Whole genome sequence of Oryza granulata.</title>
        <authorList>
            <person name="Li W."/>
        </authorList>
    </citation>
    <scope>NUCLEOTIDE SEQUENCE [LARGE SCALE GENOMIC DNA]</scope>
    <source>
        <strain evidence="2">cv. Menghai</strain>
        <tissue evidence="1">Leaf</tissue>
    </source>
</reference>
<proteinExistence type="predicted"/>
<dbReference type="AlphaFoldDB" id="A0A6G1EX20"/>
<protein>
    <submittedName>
        <fullName evidence="1">Uncharacterized protein</fullName>
    </submittedName>
</protein>
<evidence type="ECO:0000313" key="1">
    <source>
        <dbReference type="EMBL" id="KAF0929218.1"/>
    </source>
</evidence>
<comment type="caution">
    <text evidence="1">The sequence shown here is derived from an EMBL/GenBank/DDBJ whole genome shotgun (WGS) entry which is preliminary data.</text>
</comment>
<name>A0A6G1EX20_9ORYZ</name>